<evidence type="ECO:0000313" key="1">
    <source>
        <dbReference type="EMBL" id="EEA04964.1"/>
    </source>
</evidence>
<dbReference type="VEuPathDB" id="CryptoDB:CMU_040330"/>
<gene>
    <name evidence="1" type="ORF">CMU_040330</name>
</gene>
<dbReference type="AlphaFoldDB" id="B6A9S3"/>
<dbReference type="EMBL" id="DS989726">
    <property type="protein sequence ID" value="EEA04964.1"/>
    <property type="molecule type" value="Genomic_DNA"/>
</dbReference>
<dbReference type="RefSeq" id="XP_002139313.1">
    <property type="nucleotide sequence ID" value="XM_002139277.1"/>
</dbReference>
<organism evidence="1 2">
    <name type="scientific">Cryptosporidium muris (strain RN66)</name>
    <dbReference type="NCBI Taxonomy" id="441375"/>
    <lineage>
        <taxon>Eukaryota</taxon>
        <taxon>Sar</taxon>
        <taxon>Alveolata</taxon>
        <taxon>Apicomplexa</taxon>
        <taxon>Conoidasida</taxon>
        <taxon>Coccidia</taxon>
        <taxon>Eucoccidiorida</taxon>
        <taxon>Eimeriorina</taxon>
        <taxon>Cryptosporidiidae</taxon>
        <taxon>Cryptosporidium</taxon>
    </lineage>
</organism>
<dbReference type="GeneID" id="6994620"/>
<accession>B6A9S3</accession>
<reference evidence="1" key="1">
    <citation type="submission" date="2008-06" db="EMBL/GenBank/DDBJ databases">
        <authorList>
            <person name="Lorenzi H."/>
            <person name="Inman J."/>
            <person name="Miller J."/>
            <person name="Schobel S."/>
            <person name="Amedeo P."/>
            <person name="Caler E.V."/>
            <person name="da Silva J."/>
        </authorList>
    </citation>
    <scope>NUCLEOTIDE SEQUENCE [LARGE SCALE GENOMIC DNA]</scope>
    <source>
        <strain evidence="1">RN66</strain>
    </source>
</reference>
<dbReference type="OrthoDB" id="343611at2759"/>
<proteinExistence type="predicted"/>
<keyword evidence="2" id="KW-1185">Reference proteome</keyword>
<protein>
    <submittedName>
        <fullName evidence="1">Uncharacterized protein</fullName>
    </submittedName>
</protein>
<evidence type="ECO:0000313" key="2">
    <source>
        <dbReference type="Proteomes" id="UP000001460"/>
    </source>
</evidence>
<dbReference type="Proteomes" id="UP000001460">
    <property type="component" value="Unassembled WGS sequence"/>
</dbReference>
<sequence length="372" mass="41979">MSNIYLTKISDYNSKMFNKPFGIFVFLVPLFLFRVNGLEGQDLLLEINNKVKRKHPNIDPNLDWQLNVYVKFYENDQSIKIHCPRGTLDTPFGRTLGRAILRNFKTFFPENSRVSKTKLSLNMPQAPFTNAMDILKDGYEMSLKKLLGYNIKDISSKSTTGMVESIYSPRFDNAVLSSPTTLPETPLFIHPVYVFYKTDNERKDQESMVQFMIQLGLKVFHTFGTPQQLETSIISTSARYPDIISPTKYSDIISTSTKYPDVISTSVRPLEFGSTNLLSNNTTNEIKPLPEKIVELSPSPIIASLESTGQKSSLELKIPNTHMVTQGFNPSPVNHNILNSSPQNTFIQSFVPIASPDLSSPHIIGYHSAEHT</sequence>
<name>B6A9S3_CRYMR</name>